<dbReference type="AlphaFoldDB" id="A0A061ISI9"/>
<feature type="transmembrane region" description="Helical" evidence="6">
    <location>
        <begin position="344"/>
        <end position="363"/>
    </location>
</feature>
<feature type="transmembrane region" description="Helical" evidence="6">
    <location>
        <begin position="142"/>
        <end position="163"/>
    </location>
</feature>
<evidence type="ECO:0000256" key="3">
    <source>
        <dbReference type="ARBA" id="ARBA00022989"/>
    </source>
</evidence>
<dbReference type="EMBL" id="AUPL01006954">
    <property type="protein sequence ID" value="ESL05399.1"/>
    <property type="molecule type" value="Genomic_DNA"/>
</dbReference>
<keyword evidence="2 6" id="KW-0812">Transmembrane</keyword>
<feature type="transmembrane region" description="Helical" evidence="6">
    <location>
        <begin position="169"/>
        <end position="191"/>
    </location>
</feature>
<organism evidence="7 8">
    <name type="scientific">Trypanosoma rangeli SC58</name>
    <dbReference type="NCBI Taxonomy" id="429131"/>
    <lineage>
        <taxon>Eukaryota</taxon>
        <taxon>Discoba</taxon>
        <taxon>Euglenozoa</taxon>
        <taxon>Kinetoplastea</taxon>
        <taxon>Metakinetoplastina</taxon>
        <taxon>Trypanosomatida</taxon>
        <taxon>Trypanosomatidae</taxon>
        <taxon>Trypanosoma</taxon>
        <taxon>Herpetosoma</taxon>
    </lineage>
</organism>
<gene>
    <name evidence="7" type="ORF">TRSC58_06954</name>
</gene>
<reference evidence="7 8" key="1">
    <citation type="submission" date="2013-07" db="EMBL/GenBank/DDBJ databases">
        <authorList>
            <person name="Stoco P.H."/>
            <person name="Wagner G."/>
            <person name="Gerber A."/>
            <person name="Zaha A."/>
            <person name="Thompson C."/>
            <person name="Bartholomeu D.C."/>
            <person name="Luckemeyer D.D."/>
            <person name="Bahia D."/>
            <person name="Loreto E."/>
            <person name="Prestes E.B."/>
            <person name="Lima F.M."/>
            <person name="Rodrigues-Luiz G."/>
            <person name="Vallejo G.A."/>
            <person name="Filho J.F."/>
            <person name="Monteiro K.M."/>
            <person name="Tyler K.M."/>
            <person name="de Almeida L.G."/>
            <person name="Ortiz M.F."/>
            <person name="Siervo M.A."/>
            <person name="de Moraes M.H."/>
            <person name="Cunha O.L."/>
            <person name="Mendonca-Neto R."/>
            <person name="Silva R."/>
            <person name="Teixeira S.M."/>
            <person name="Murta S.M."/>
            <person name="Sincero T.C."/>
            <person name="Mendes T.A."/>
            <person name="Urmenyi T.P."/>
            <person name="Silva V.G."/>
            <person name="da Rocha W.D."/>
            <person name="Andersson B."/>
            <person name="Romanha A.J."/>
            <person name="Steindel M."/>
            <person name="de Vasconcelos A.T."/>
            <person name="Grisard E.C."/>
        </authorList>
    </citation>
    <scope>NUCLEOTIDE SEQUENCE [LARGE SCALE GENOMIC DNA]</scope>
    <source>
        <strain evidence="7 8">SC58</strain>
    </source>
</reference>
<dbReference type="Proteomes" id="UP000031737">
    <property type="component" value="Unassembled WGS sequence"/>
</dbReference>
<dbReference type="Pfam" id="PF07690">
    <property type="entry name" value="MFS_1"/>
    <property type="match status" value="1"/>
</dbReference>
<evidence type="ECO:0000313" key="8">
    <source>
        <dbReference type="Proteomes" id="UP000031737"/>
    </source>
</evidence>
<dbReference type="Gene3D" id="1.20.1250.20">
    <property type="entry name" value="MFS general substrate transporter like domains"/>
    <property type="match status" value="2"/>
</dbReference>
<feature type="transmembrane region" description="Helical" evidence="6">
    <location>
        <begin position="445"/>
        <end position="468"/>
    </location>
</feature>
<keyword evidence="4 6" id="KW-0472">Membrane</keyword>
<feature type="transmembrane region" description="Helical" evidence="6">
    <location>
        <begin position="262"/>
        <end position="285"/>
    </location>
</feature>
<evidence type="ECO:0000256" key="1">
    <source>
        <dbReference type="ARBA" id="ARBA00004141"/>
    </source>
</evidence>
<dbReference type="OrthoDB" id="410267at2759"/>
<dbReference type="PANTHER" id="PTHR21576">
    <property type="entry name" value="UNCHARACTERIZED NODULIN-LIKE PROTEIN"/>
    <property type="match status" value="1"/>
</dbReference>
<feature type="transmembrane region" description="Helical" evidence="6">
    <location>
        <begin position="420"/>
        <end position="439"/>
    </location>
</feature>
<feature type="transmembrane region" description="Helical" evidence="6">
    <location>
        <begin position="12"/>
        <end position="30"/>
    </location>
</feature>
<comment type="subcellular location">
    <subcellularLocation>
        <location evidence="1">Membrane</location>
        <topology evidence="1">Multi-pass membrane protein</topology>
    </subcellularLocation>
</comment>
<evidence type="ECO:0000256" key="2">
    <source>
        <dbReference type="ARBA" id="ARBA00022692"/>
    </source>
</evidence>
<evidence type="ECO:0008006" key="9">
    <source>
        <dbReference type="Google" id="ProtNLM"/>
    </source>
</evidence>
<dbReference type="GO" id="GO:0022857">
    <property type="term" value="F:transmembrane transporter activity"/>
    <property type="evidence" value="ECO:0007669"/>
    <property type="project" value="InterPro"/>
</dbReference>
<feature type="transmembrane region" description="Helical" evidence="6">
    <location>
        <begin position="383"/>
        <end position="408"/>
    </location>
</feature>
<dbReference type="InterPro" id="IPR011701">
    <property type="entry name" value="MFS"/>
</dbReference>
<dbReference type="InterPro" id="IPR036259">
    <property type="entry name" value="MFS_trans_sf"/>
</dbReference>
<dbReference type="SUPFAM" id="SSF103473">
    <property type="entry name" value="MFS general substrate transporter"/>
    <property type="match status" value="2"/>
</dbReference>
<feature type="transmembrane region" description="Helical" evidence="6">
    <location>
        <begin position="526"/>
        <end position="545"/>
    </location>
</feature>
<proteinExistence type="predicted"/>
<evidence type="ECO:0000256" key="5">
    <source>
        <dbReference type="SAM" id="MobiDB-lite"/>
    </source>
</evidence>
<evidence type="ECO:0000313" key="7">
    <source>
        <dbReference type="EMBL" id="ESL05399.1"/>
    </source>
</evidence>
<evidence type="ECO:0000256" key="6">
    <source>
        <dbReference type="SAM" id="Phobius"/>
    </source>
</evidence>
<dbReference type="GO" id="GO:0016020">
    <property type="term" value="C:membrane"/>
    <property type="evidence" value="ECO:0007669"/>
    <property type="project" value="UniProtKB-SubCell"/>
</dbReference>
<protein>
    <recommendedName>
        <fullName evidence="9">Nodulin-like domain-containing protein</fullName>
    </recommendedName>
</protein>
<feature type="compositionally biased region" description="Basic and acidic residues" evidence="5">
    <location>
        <begin position="581"/>
        <end position="592"/>
    </location>
</feature>
<sequence length="592" mass="65327">MEYRINELGRFRILLGGLSASLGLSVFYGFNIFSNYLQKEYGFNTNDLTTITTTGIVVGFVTFPGGMLLDYAGPMWVLIIATTSCALGALLFGLTFHGLIAASVLRISVFCAFLDFGCTCFDAGSLMAVLGSFPKTRGFVVALMKTYTGIGASVLAVIHYSFFRDSYAAYMYFMTIAVAVLGGIAIALVRFPPYHLVDYEKKTVPQEIQERRRLMEPYYLRQLPPMRRFILGCLIIVALIIYLTTQSLCVAFVSGISDNTRMGITIGAIVLVLLLAVIAAPFPFLGGMSRPPNEFLPPLPGNSTEEERMQDRGADETEIEEVARSGVDPQYQGSFWQDLRTPDLWMLFWTTLVTWGSGIVISLNSAQIYRSLNNNEYDTATNTMYAAILGVGNGVSRLAMGVLEVMLLRRPPERRPVISCLFPIASCCLFLSALLLLVLPLRSKTIIIGFFIGGFGNGAAWALTALVMRSLYARDIGKHYNFMYLAALLGIIVINRFAYGEQYTRAARKGNSYPHCGGKACVQNGLIVLLCVNASAIVTSVLVHIRFTRYVRQTRAALEADKRELNFFDTEHGTDGNSPIAEKRSSRDATQM</sequence>
<dbReference type="VEuPathDB" id="TriTrypDB:TRSC58_06954"/>
<accession>A0A061ISI9</accession>
<keyword evidence="8" id="KW-1185">Reference proteome</keyword>
<dbReference type="PANTHER" id="PTHR21576:SF157">
    <property type="entry name" value="NODULIN-LIKE DOMAIN-CONTAINING PROTEIN"/>
    <property type="match status" value="1"/>
</dbReference>
<comment type="caution">
    <text evidence="7">The sequence shown here is derived from an EMBL/GenBank/DDBJ whole genome shotgun (WGS) entry which is preliminary data.</text>
</comment>
<feature type="transmembrane region" description="Helical" evidence="6">
    <location>
        <begin position="76"/>
        <end position="101"/>
    </location>
</feature>
<feature type="region of interest" description="Disordered" evidence="5">
    <location>
        <begin position="569"/>
        <end position="592"/>
    </location>
</feature>
<evidence type="ECO:0000256" key="4">
    <source>
        <dbReference type="ARBA" id="ARBA00023136"/>
    </source>
</evidence>
<feature type="transmembrane region" description="Helical" evidence="6">
    <location>
        <begin position="50"/>
        <end position="69"/>
    </location>
</feature>
<feature type="transmembrane region" description="Helical" evidence="6">
    <location>
        <begin position="480"/>
        <end position="499"/>
    </location>
</feature>
<feature type="transmembrane region" description="Helical" evidence="6">
    <location>
        <begin position="229"/>
        <end position="256"/>
    </location>
</feature>
<name>A0A061ISI9_TRYRA</name>
<keyword evidence="3 6" id="KW-1133">Transmembrane helix</keyword>